<reference evidence="11 12" key="1">
    <citation type="submission" date="2024-03" db="EMBL/GenBank/DDBJ databases">
        <title>Draft genome sequence of Pseudonocardia sp. DW16-2.</title>
        <authorList>
            <person name="Duangmal K."/>
        </authorList>
    </citation>
    <scope>NUCLEOTIDE SEQUENCE [LARGE SCALE GENOMIC DNA]</scope>
    <source>
        <strain evidence="11 12">DW16-2</strain>
    </source>
</reference>
<keyword evidence="4" id="KW-0285">Flavoprotein</keyword>
<dbReference type="Gene3D" id="3.10.520.10">
    <property type="entry name" value="ApbE-like domains"/>
    <property type="match status" value="2"/>
</dbReference>
<comment type="caution">
    <text evidence="11">The sequence shown here is derived from an EMBL/GenBank/DDBJ whole genome shotgun (WGS) entry which is preliminary data.</text>
</comment>
<dbReference type="GO" id="GO:0016740">
    <property type="term" value="F:transferase activity"/>
    <property type="evidence" value="ECO:0007669"/>
    <property type="project" value="UniProtKB-KW"/>
</dbReference>
<sequence>MSAPVLDGAGAAATAPARFVAHVMGTAVSLALRGRHTGDGAARDAWAAVVADLRRADALFSPWRANSLVSRIGRGELAPADAGPEMAEVLAIGAAAARGSGGAFTLHPRGRFDPCGVVKGWAVERACTHLRALDDTGWCLAAGGDLQARAADDGEPWRIGIEDPAATGRIVATVPVVDGAVATSGSAHRGAHVVDGRTGATPSGIAQVSVLDASLTRADVDATAAFALGEDGVEWLAHRAGRTALVVRSDGAALTVRGPDPADG</sequence>
<evidence type="ECO:0000256" key="2">
    <source>
        <dbReference type="ARBA" id="ARBA00011955"/>
    </source>
</evidence>
<comment type="cofactor">
    <cofactor evidence="1">
        <name>Mg(2+)</name>
        <dbReference type="ChEBI" id="CHEBI:18420"/>
    </cofactor>
</comment>
<keyword evidence="12" id="KW-1185">Reference proteome</keyword>
<dbReference type="InterPro" id="IPR003374">
    <property type="entry name" value="ApbE-like_sf"/>
</dbReference>
<dbReference type="RefSeq" id="WP_340292943.1">
    <property type="nucleotide sequence ID" value="NZ_JBBJUP010000016.1"/>
</dbReference>
<evidence type="ECO:0000256" key="1">
    <source>
        <dbReference type="ARBA" id="ARBA00001946"/>
    </source>
</evidence>
<dbReference type="EMBL" id="JBBJUP010000016">
    <property type="protein sequence ID" value="MEJ8281083.1"/>
    <property type="molecule type" value="Genomic_DNA"/>
</dbReference>
<protein>
    <recommendedName>
        <fullName evidence="3">FAD:protein FMN transferase</fullName>
        <ecNumber evidence="2">2.7.1.180</ecNumber>
    </recommendedName>
    <alternativeName>
        <fullName evidence="9">Flavin transferase</fullName>
    </alternativeName>
</protein>
<accession>A0ABU8TAU1</accession>
<evidence type="ECO:0000256" key="7">
    <source>
        <dbReference type="ARBA" id="ARBA00022827"/>
    </source>
</evidence>
<dbReference type="PANTHER" id="PTHR30040:SF2">
    <property type="entry name" value="FAD:PROTEIN FMN TRANSFERASE"/>
    <property type="match status" value="1"/>
</dbReference>
<dbReference type="InterPro" id="IPR024932">
    <property type="entry name" value="ApbE"/>
</dbReference>
<evidence type="ECO:0000256" key="3">
    <source>
        <dbReference type="ARBA" id="ARBA00016337"/>
    </source>
</evidence>
<evidence type="ECO:0000256" key="5">
    <source>
        <dbReference type="ARBA" id="ARBA00022679"/>
    </source>
</evidence>
<evidence type="ECO:0000256" key="4">
    <source>
        <dbReference type="ARBA" id="ARBA00022630"/>
    </source>
</evidence>
<keyword evidence="8" id="KW-0460">Magnesium</keyword>
<organism evidence="11 12">
    <name type="scientific">Pseudonocardia spirodelae</name>
    <dbReference type="NCBI Taxonomy" id="3133431"/>
    <lineage>
        <taxon>Bacteria</taxon>
        <taxon>Bacillati</taxon>
        <taxon>Actinomycetota</taxon>
        <taxon>Actinomycetes</taxon>
        <taxon>Pseudonocardiales</taxon>
        <taxon>Pseudonocardiaceae</taxon>
        <taxon>Pseudonocardia</taxon>
    </lineage>
</organism>
<evidence type="ECO:0000313" key="11">
    <source>
        <dbReference type="EMBL" id="MEJ8281083.1"/>
    </source>
</evidence>
<evidence type="ECO:0000256" key="9">
    <source>
        <dbReference type="ARBA" id="ARBA00031306"/>
    </source>
</evidence>
<keyword evidence="6" id="KW-0479">Metal-binding</keyword>
<keyword evidence="5 11" id="KW-0808">Transferase</keyword>
<dbReference type="EC" id="2.7.1.180" evidence="2"/>
<dbReference type="Proteomes" id="UP001364211">
    <property type="component" value="Unassembled WGS sequence"/>
</dbReference>
<proteinExistence type="predicted"/>
<evidence type="ECO:0000313" key="12">
    <source>
        <dbReference type="Proteomes" id="UP001364211"/>
    </source>
</evidence>
<gene>
    <name evidence="11" type="ORF">WJX68_19225</name>
</gene>
<dbReference type="SUPFAM" id="SSF143631">
    <property type="entry name" value="ApbE-like"/>
    <property type="match status" value="1"/>
</dbReference>
<evidence type="ECO:0000256" key="6">
    <source>
        <dbReference type="ARBA" id="ARBA00022723"/>
    </source>
</evidence>
<name>A0ABU8TAU1_9PSEU</name>
<keyword evidence="7" id="KW-0274">FAD</keyword>
<dbReference type="PANTHER" id="PTHR30040">
    <property type="entry name" value="THIAMINE BIOSYNTHESIS LIPOPROTEIN APBE"/>
    <property type="match status" value="1"/>
</dbReference>
<evidence type="ECO:0000256" key="10">
    <source>
        <dbReference type="ARBA" id="ARBA00048540"/>
    </source>
</evidence>
<comment type="catalytic activity">
    <reaction evidence="10">
        <text>L-threonyl-[protein] + FAD = FMN-L-threonyl-[protein] + AMP + H(+)</text>
        <dbReference type="Rhea" id="RHEA:36847"/>
        <dbReference type="Rhea" id="RHEA-COMP:11060"/>
        <dbReference type="Rhea" id="RHEA-COMP:11061"/>
        <dbReference type="ChEBI" id="CHEBI:15378"/>
        <dbReference type="ChEBI" id="CHEBI:30013"/>
        <dbReference type="ChEBI" id="CHEBI:57692"/>
        <dbReference type="ChEBI" id="CHEBI:74257"/>
        <dbReference type="ChEBI" id="CHEBI:456215"/>
        <dbReference type="EC" id="2.7.1.180"/>
    </reaction>
</comment>
<evidence type="ECO:0000256" key="8">
    <source>
        <dbReference type="ARBA" id="ARBA00022842"/>
    </source>
</evidence>
<dbReference type="Pfam" id="PF02424">
    <property type="entry name" value="ApbE"/>
    <property type="match status" value="2"/>
</dbReference>